<dbReference type="InterPro" id="IPR044527">
    <property type="entry name" value="NrtA/CpmA_ABC-bd_dom"/>
</dbReference>
<keyword evidence="10" id="KW-0812">Transmembrane</keyword>
<evidence type="ECO:0000256" key="5">
    <source>
        <dbReference type="ARBA" id="ARBA00022475"/>
    </source>
</evidence>
<sequence length="369" mass="37987">MTGSSRRDGAQRVRITPAGPQGARGTAFARAAGPGRILQVLLAVALLVLGIGAVGAARALQGRDPHTVRIGYLATTTHAAAYVAQREGFAERAVAAAGGSQERVSVQAFSSGPAVIEALNSGALDAAYLGPVPALNSYLNSDGRSLRILAGATSGGASLVVRSDITGAQQLSGARLATPQEGGSQDLALRAYLAEHGIGDAGIAHATGAQVLTLFRQGRLDGAFLPEPWASQLVAEGGARVLVDERDLWPERAFPTAVLVANQDFLAAHPELGRALRTANAEAVDWLARRTGTAAGRAQIAALLEAGLSADGQPVERDVLLDALGRMSFTTDPLAGTLSTYWDRLRHLGTGETTAGADLDPEGILWSGT</sequence>
<feature type="compositionally biased region" description="Basic and acidic residues" evidence="9">
    <location>
        <begin position="1"/>
        <end position="11"/>
    </location>
</feature>
<keyword evidence="8 10" id="KW-0472">Membrane</keyword>
<dbReference type="PANTHER" id="PTHR30024">
    <property type="entry name" value="ALIPHATIC SULFONATES-BINDING PROTEIN-RELATED"/>
    <property type="match status" value="1"/>
</dbReference>
<comment type="subcellular location">
    <subcellularLocation>
        <location evidence="2">Cell inner membrane</location>
    </subcellularLocation>
    <subcellularLocation>
        <location evidence="1">Periplasm</location>
    </subcellularLocation>
</comment>
<evidence type="ECO:0000256" key="8">
    <source>
        <dbReference type="ARBA" id="ARBA00023136"/>
    </source>
</evidence>
<dbReference type="EMBL" id="MODZ01000007">
    <property type="protein sequence ID" value="OIJ35660.1"/>
    <property type="molecule type" value="Genomic_DNA"/>
</dbReference>
<evidence type="ECO:0000256" key="2">
    <source>
        <dbReference type="ARBA" id="ARBA00004533"/>
    </source>
</evidence>
<dbReference type="Gene3D" id="3.40.190.10">
    <property type="entry name" value="Periplasmic binding protein-like II"/>
    <property type="match status" value="2"/>
</dbReference>
<keyword evidence="4" id="KW-0813">Transport</keyword>
<dbReference type="AlphaFoldDB" id="A0A1S2MZD9"/>
<dbReference type="GO" id="GO:0005886">
    <property type="term" value="C:plasma membrane"/>
    <property type="evidence" value="ECO:0007669"/>
    <property type="project" value="UniProtKB-SubCell"/>
</dbReference>
<protein>
    <recommendedName>
        <fullName evidence="13">Sulfate starvation-induced protein 1</fullName>
    </recommendedName>
</protein>
<organism evidence="11 12">
    <name type="scientific">Rothia kristinae</name>
    <dbReference type="NCBI Taxonomy" id="37923"/>
    <lineage>
        <taxon>Bacteria</taxon>
        <taxon>Bacillati</taxon>
        <taxon>Actinomycetota</taxon>
        <taxon>Actinomycetes</taxon>
        <taxon>Micrococcales</taxon>
        <taxon>Micrococcaceae</taxon>
        <taxon>Rothia</taxon>
    </lineage>
</organism>
<dbReference type="Proteomes" id="UP000179540">
    <property type="component" value="Unassembled WGS sequence"/>
</dbReference>
<evidence type="ECO:0000313" key="11">
    <source>
        <dbReference type="EMBL" id="OIJ35660.1"/>
    </source>
</evidence>
<dbReference type="GO" id="GO:0042597">
    <property type="term" value="C:periplasmic space"/>
    <property type="evidence" value="ECO:0007669"/>
    <property type="project" value="UniProtKB-SubCell"/>
</dbReference>
<evidence type="ECO:0000256" key="1">
    <source>
        <dbReference type="ARBA" id="ARBA00004418"/>
    </source>
</evidence>
<evidence type="ECO:0000256" key="9">
    <source>
        <dbReference type="SAM" id="MobiDB-lite"/>
    </source>
</evidence>
<reference evidence="11 12" key="1">
    <citation type="submission" date="2016-10" db="EMBL/GenBank/DDBJ databases">
        <title>Draft genome sequence of strain LCT isolated from the Shenzhou X spacecraft of China.</title>
        <authorList>
            <person name="Huang B."/>
        </authorList>
    </citation>
    <scope>NUCLEOTIDE SEQUENCE [LARGE SCALE GENOMIC DNA]</scope>
    <source>
        <strain evidence="11 12">LCT-H5</strain>
    </source>
</reference>
<feature type="region of interest" description="Disordered" evidence="9">
    <location>
        <begin position="1"/>
        <end position="24"/>
    </location>
</feature>
<evidence type="ECO:0000256" key="6">
    <source>
        <dbReference type="ARBA" id="ARBA00022519"/>
    </source>
</evidence>
<evidence type="ECO:0000256" key="10">
    <source>
        <dbReference type="SAM" id="Phobius"/>
    </source>
</evidence>
<dbReference type="Pfam" id="PF13379">
    <property type="entry name" value="NMT1_2"/>
    <property type="match status" value="1"/>
</dbReference>
<gene>
    <name evidence="11" type="ORF">BK826_06340</name>
</gene>
<evidence type="ECO:0000256" key="7">
    <source>
        <dbReference type="ARBA" id="ARBA00022729"/>
    </source>
</evidence>
<accession>A0A1S2MZD9</accession>
<feature type="transmembrane region" description="Helical" evidence="10">
    <location>
        <begin position="37"/>
        <end position="60"/>
    </location>
</feature>
<keyword evidence="5" id="KW-1003">Cell membrane</keyword>
<comment type="caution">
    <text evidence="11">The sequence shown here is derived from an EMBL/GenBank/DDBJ whole genome shotgun (WGS) entry which is preliminary data.</text>
</comment>
<keyword evidence="7" id="KW-0732">Signal</keyword>
<dbReference type="PANTHER" id="PTHR30024:SF47">
    <property type="entry name" value="TAURINE-BINDING PERIPLASMIC PROTEIN"/>
    <property type="match status" value="1"/>
</dbReference>
<dbReference type="CDD" id="cd13553">
    <property type="entry name" value="PBP2_NrtA_CpmA_like"/>
    <property type="match status" value="1"/>
</dbReference>
<dbReference type="RefSeq" id="WP_075514890.1">
    <property type="nucleotide sequence ID" value="NZ_MODZ01000007.1"/>
</dbReference>
<name>A0A1S2MZD9_9MICC</name>
<dbReference type="OrthoDB" id="506341at2"/>
<evidence type="ECO:0000256" key="4">
    <source>
        <dbReference type="ARBA" id="ARBA00022448"/>
    </source>
</evidence>
<keyword evidence="10" id="KW-1133">Transmembrane helix</keyword>
<comment type="similarity">
    <text evidence="3">Belongs to the bacterial solute-binding protein SsuA/TauA family.</text>
</comment>
<keyword evidence="6" id="KW-0997">Cell inner membrane</keyword>
<evidence type="ECO:0008006" key="13">
    <source>
        <dbReference type="Google" id="ProtNLM"/>
    </source>
</evidence>
<evidence type="ECO:0000313" key="12">
    <source>
        <dbReference type="Proteomes" id="UP000179540"/>
    </source>
</evidence>
<evidence type="ECO:0000256" key="3">
    <source>
        <dbReference type="ARBA" id="ARBA00010742"/>
    </source>
</evidence>
<proteinExistence type="inferred from homology"/>
<dbReference type="SUPFAM" id="SSF53850">
    <property type="entry name" value="Periplasmic binding protein-like II"/>
    <property type="match status" value="1"/>
</dbReference>